<comment type="caution">
    <text evidence="4">The sequence shown here is derived from an EMBL/GenBank/DDBJ whole genome shotgun (WGS) entry which is preliminary data.</text>
</comment>
<dbReference type="SUPFAM" id="SSF51735">
    <property type="entry name" value="NAD(P)-binding Rossmann-fold domains"/>
    <property type="match status" value="1"/>
</dbReference>
<dbReference type="InterPro" id="IPR057326">
    <property type="entry name" value="KR_dom"/>
</dbReference>
<gene>
    <name evidence="4" type="ORF">CAE01nite_14820</name>
</gene>
<sequence length="268" mass="28049">MDDTSTIRPLALVTGASSGIGLELAREFAENGFDLLVCAEDAGIAVAAEALSGATGAAVRSVRADLATREGVDELVHEVTATGRPLDALALNAGIANGGPFLQTPLEDDLRVISLDVVSVVHLSKRLLPAMVERGAGRVLVTSSVASTMPGPYYATYAASKSFVQSFAEAVRYELKDTGVTVTTLLPGPTDTEFFEASHMQDTRVAQGPKDDPAKVAREGFEGLMAGKEQVKVASLKTRAQTLMSHVLPEKAQPGTHASMTKPQDADA</sequence>
<dbReference type="Pfam" id="PF00106">
    <property type="entry name" value="adh_short"/>
    <property type="match status" value="1"/>
</dbReference>
<dbReference type="PANTHER" id="PTHR44196:SF2">
    <property type="entry name" value="SHORT-CHAIN DEHYDROGENASE-RELATED"/>
    <property type="match status" value="1"/>
</dbReference>
<protein>
    <submittedName>
        <fullName evidence="4">Oxidoreductase</fullName>
    </submittedName>
</protein>
<organism evidence="4 5">
    <name type="scientific">Cellulomonas aerilata</name>
    <dbReference type="NCBI Taxonomy" id="515326"/>
    <lineage>
        <taxon>Bacteria</taxon>
        <taxon>Bacillati</taxon>
        <taxon>Actinomycetota</taxon>
        <taxon>Actinomycetes</taxon>
        <taxon>Micrococcales</taxon>
        <taxon>Cellulomonadaceae</taxon>
        <taxon>Cellulomonas</taxon>
    </lineage>
</organism>
<dbReference type="AlphaFoldDB" id="A0A512DBJ0"/>
<keyword evidence="2" id="KW-0560">Oxidoreductase</keyword>
<evidence type="ECO:0000259" key="3">
    <source>
        <dbReference type="SMART" id="SM00822"/>
    </source>
</evidence>
<dbReference type="OrthoDB" id="9797538at2"/>
<dbReference type="CDD" id="cd05233">
    <property type="entry name" value="SDR_c"/>
    <property type="match status" value="1"/>
</dbReference>
<dbReference type="InterPro" id="IPR036291">
    <property type="entry name" value="NAD(P)-bd_dom_sf"/>
</dbReference>
<dbReference type="RefSeq" id="WP_146902235.1">
    <property type="nucleotide sequence ID" value="NZ_BAAARM010000002.1"/>
</dbReference>
<feature type="domain" description="Ketoreductase" evidence="3">
    <location>
        <begin position="9"/>
        <end position="192"/>
    </location>
</feature>
<comment type="similarity">
    <text evidence="1">Belongs to the short-chain dehydrogenases/reductases (SDR) family.</text>
</comment>
<dbReference type="GO" id="GO:0016491">
    <property type="term" value="F:oxidoreductase activity"/>
    <property type="evidence" value="ECO:0007669"/>
    <property type="project" value="UniProtKB-KW"/>
</dbReference>
<accession>A0A512DBJ0</accession>
<evidence type="ECO:0000313" key="4">
    <source>
        <dbReference type="EMBL" id="GEO33757.1"/>
    </source>
</evidence>
<dbReference type="Proteomes" id="UP000321181">
    <property type="component" value="Unassembled WGS sequence"/>
</dbReference>
<name>A0A512DBJ0_9CELL</name>
<dbReference type="PROSITE" id="PS00061">
    <property type="entry name" value="ADH_SHORT"/>
    <property type="match status" value="1"/>
</dbReference>
<evidence type="ECO:0000313" key="5">
    <source>
        <dbReference type="Proteomes" id="UP000321181"/>
    </source>
</evidence>
<dbReference type="SMART" id="SM00822">
    <property type="entry name" value="PKS_KR"/>
    <property type="match status" value="1"/>
</dbReference>
<keyword evidence="5" id="KW-1185">Reference proteome</keyword>
<reference evidence="4 5" key="1">
    <citation type="submission" date="2019-07" db="EMBL/GenBank/DDBJ databases">
        <title>Whole genome shotgun sequence of Cellulomonas aerilata NBRC 106308.</title>
        <authorList>
            <person name="Hosoyama A."/>
            <person name="Uohara A."/>
            <person name="Ohji S."/>
            <person name="Ichikawa N."/>
        </authorList>
    </citation>
    <scope>NUCLEOTIDE SEQUENCE [LARGE SCALE GENOMIC DNA]</scope>
    <source>
        <strain evidence="4 5">NBRC 106308</strain>
    </source>
</reference>
<dbReference type="InterPro" id="IPR020904">
    <property type="entry name" value="Sc_DH/Rdtase_CS"/>
</dbReference>
<dbReference type="Gene3D" id="3.40.50.720">
    <property type="entry name" value="NAD(P)-binding Rossmann-like Domain"/>
    <property type="match status" value="1"/>
</dbReference>
<dbReference type="GO" id="GO:0016020">
    <property type="term" value="C:membrane"/>
    <property type="evidence" value="ECO:0007669"/>
    <property type="project" value="TreeGrafter"/>
</dbReference>
<dbReference type="InterPro" id="IPR002347">
    <property type="entry name" value="SDR_fam"/>
</dbReference>
<evidence type="ECO:0000256" key="1">
    <source>
        <dbReference type="ARBA" id="ARBA00006484"/>
    </source>
</evidence>
<dbReference type="EMBL" id="BJYY01000012">
    <property type="protein sequence ID" value="GEO33757.1"/>
    <property type="molecule type" value="Genomic_DNA"/>
</dbReference>
<dbReference type="PANTHER" id="PTHR44196">
    <property type="entry name" value="DEHYDROGENASE/REDUCTASE SDR FAMILY MEMBER 7B"/>
    <property type="match status" value="1"/>
</dbReference>
<proteinExistence type="inferred from homology"/>
<evidence type="ECO:0000256" key="2">
    <source>
        <dbReference type="ARBA" id="ARBA00023002"/>
    </source>
</evidence>
<dbReference type="PRINTS" id="PR00081">
    <property type="entry name" value="GDHRDH"/>
</dbReference>